<organism evidence="1">
    <name type="scientific">Streptomyces sp. NBC_01393</name>
    <dbReference type="NCBI Taxonomy" id="2903851"/>
    <lineage>
        <taxon>Bacteria</taxon>
        <taxon>Bacillati</taxon>
        <taxon>Actinomycetota</taxon>
        <taxon>Actinomycetes</taxon>
        <taxon>Kitasatosporales</taxon>
        <taxon>Streptomycetaceae</taxon>
        <taxon>Streptomyces</taxon>
    </lineage>
</organism>
<dbReference type="EMBL" id="CP109546">
    <property type="protein sequence ID" value="WTZ10176.1"/>
    <property type="molecule type" value="Genomic_DNA"/>
</dbReference>
<evidence type="ECO:0000313" key="1">
    <source>
        <dbReference type="EMBL" id="WTZ10176.1"/>
    </source>
</evidence>
<gene>
    <name evidence="1" type="ORF">OG699_20585</name>
</gene>
<proteinExistence type="predicted"/>
<protein>
    <recommendedName>
        <fullName evidence="2">DUF695 domain-containing protein</fullName>
    </recommendedName>
</protein>
<evidence type="ECO:0008006" key="2">
    <source>
        <dbReference type="Google" id="ProtNLM"/>
    </source>
</evidence>
<name>A0AAU3HYM2_9ACTN</name>
<reference evidence="1" key="1">
    <citation type="submission" date="2022-10" db="EMBL/GenBank/DDBJ databases">
        <title>The complete genomes of actinobacterial strains from the NBC collection.</title>
        <authorList>
            <person name="Joergensen T.S."/>
            <person name="Alvarez Arevalo M."/>
            <person name="Sterndorff E.B."/>
            <person name="Faurdal D."/>
            <person name="Vuksanovic O."/>
            <person name="Mourched A.-S."/>
            <person name="Charusanti P."/>
            <person name="Shaw S."/>
            <person name="Blin K."/>
            <person name="Weber T."/>
        </authorList>
    </citation>
    <scope>NUCLEOTIDE SEQUENCE</scope>
    <source>
        <strain evidence="1">NBC_01393</strain>
    </source>
</reference>
<dbReference type="AlphaFoldDB" id="A0AAU3HYM2"/>
<sequence length="219" mass="24905">MTEGWVELEHEFSLDIAYDPSRWLELPPHWETEEWQDIGVWARDCSQLFWQSYGQSPGDCGIAFLADTLQRLAVAFAPESFDTRVVIRMWEPLTMPLLVIATVKPAQGYREETLRALVRAEDPEAVEPPVAEPFRAELLGEGLRAFRYVQQDDAPEVLAALRYAWRDEEVGADVVLWTASDDTAQIIRAVTDIEELTHKVSVAVWELEPEEGELPQPPS</sequence>
<accession>A0AAU3HYM2</accession>